<keyword evidence="7" id="KW-0479">Metal-binding</keyword>
<dbReference type="GO" id="GO:0046872">
    <property type="term" value="F:metal ion binding"/>
    <property type="evidence" value="ECO:0007669"/>
    <property type="project" value="UniProtKB-KW"/>
</dbReference>
<evidence type="ECO:0000256" key="2">
    <source>
        <dbReference type="ARBA" id="ARBA00001947"/>
    </source>
</evidence>
<sequence>MRRVVLRLEKRQLLGIFTRNLSKNTSRTKETSETPSEESQEDYFQDLNARINKYKHELSKNKSLASFRARELTSQIANISQSIASVKSKQSLLSSLMDPNSLSNIPSSVSIEILSNGTAQMAPSIFLRTPLKTYLFNCPEGAARFIPSLRLKGNNIQDIFVTRGVWDNIGGISGILLGKDPSTPITRLHGAMSVKNFLECIRPFQDADFGSAKYPSQVEECPFSQGVYEDPAMKVTYIPLSAPLSASVGNRKGSSLDMAYLIQLTKPTRRIDVNKILKLKVPKGPLIGQLKAGNSITLSDGSVITPDDVYMDEDPNGTEMPVLLVAECFDQHCLDSLASSSVLQPFLNGTQTLNYMVHLSKSDILRLPKYENFLSGLGSDCQHIIVNGDGPCIPHSEGIYRQQRRLHQLSGILYPDLFPKWTGIVTQNSKLARIDKSFVYAAPLQRFYMRTGGGEEPITLDLREELLEDERSKDCQNTTEEKDIFKKKCFELVEMSEKVLTEEPVEFPCVSFLGTSSATPSKYRNVTGYLVETSPSSSFLVDVGEATLGQLRVLYGDQRCLEILVGLNAVFITHAHQDHIGGIFSIIEKRREAFTKLGIPFKKMALICNRNVTKPLKTYTQSFSSIEDLYVEVNLSTVVSTSHERNIPLSPVQEITPLLPHDLYNASLWGIEHVRAVQVHHTRMANGFVFLCKGKKLVFSGDTKPCDLLVKEGDEADLLIHECTFEDGFEKDAERKKHSTMGQAVDIAMRMKAKSTILTHFSARYTKVPPLPDYLDEKGNIGVAMDNLRARCDHWQLIPRLIPLFRHMFKEELFELGLRKDQRDLRQQVIDFKNSESVVNVQKTVVGKRAAPSNLSKNSKKNRTPNS</sequence>
<dbReference type="InterPro" id="IPR027794">
    <property type="entry name" value="tRNase_Z_dom"/>
</dbReference>
<keyword evidence="12" id="KW-1185">Reference proteome</keyword>
<accession>A0AAF3FEL5</accession>
<evidence type="ECO:0000259" key="11">
    <source>
        <dbReference type="SMART" id="SM00849"/>
    </source>
</evidence>
<comment type="similarity">
    <text evidence="3">Belongs to the RNase Z family.</text>
</comment>
<comment type="cofactor">
    <cofactor evidence="2">
        <name>Zn(2+)</name>
        <dbReference type="ChEBI" id="CHEBI:29105"/>
    </cofactor>
</comment>
<dbReference type="FunFam" id="3.60.15.10:FF:000135">
    <property type="entry name" value="Ribonuclease Z"/>
    <property type="match status" value="1"/>
</dbReference>
<dbReference type="PANTHER" id="PTHR12553">
    <property type="entry name" value="ZINC PHOSPHODIESTERASE ELAC PROTEIN 2"/>
    <property type="match status" value="1"/>
</dbReference>
<evidence type="ECO:0000256" key="5">
    <source>
        <dbReference type="ARBA" id="ARBA00022694"/>
    </source>
</evidence>
<evidence type="ECO:0000256" key="10">
    <source>
        <dbReference type="ARBA" id="ARBA00022833"/>
    </source>
</evidence>
<evidence type="ECO:0000313" key="13">
    <source>
        <dbReference type="WBParaSite" id="MBELARI_LOCUS5469"/>
    </source>
</evidence>
<evidence type="ECO:0000256" key="8">
    <source>
        <dbReference type="ARBA" id="ARBA00022759"/>
    </source>
</evidence>
<dbReference type="EC" id="3.1.26.11" evidence="4"/>
<dbReference type="Pfam" id="PF12706">
    <property type="entry name" value="Lactamase_B_2"/>
    <property type="match status" value="1"/>
</dbReference>
<reference evidence="13" key="1">
    <citation type="submission" date="2024-02" db="UniProtKB">
        <authorList>
            <consortium name="WormBaseParasite"/>
        </authorList>
    </citation>
    <scope>IDENTIFICATION</scope>
</reference>
<name>A0AAF3FEL5_9BILA</name>
<keyword evidence="8" id="KW-0255">Endonuclease</keyword>
<evidence type="ECO:0000256" key="9">
    <source>
        <dbReference type="ARBA" id="ARBA00022801"/>
    </source>
</evidence>
<dbReference type="Pfam" id="PF13691">
    <property type="entry name" value="Lactamase_B_4"/>
    <property type="match status" value="1"/>
</dbReference>
<keyword evidence="9" id="KW-0378">Hydrolase</keyword>
<proteinExistence type="inferred from homology"/>
<dbReference type="SUPFAM" id="SSF56281">
    <property type="entry name" value="Metallo-hydrolase/oxidoreductase"/>
    <property type="match status" value="2"/>
</dbReference>
<organism evidence="12 13">
    <name type="scientific">Mesorhabditis belari</name>
    <dbReference type="NCBI Taxonomy" id="2138241"/>
    <lineage>
        <taxon>Eukaryota</taxon>
        <taxon>Metazoa</taxon>
        <taxon>Ecdysozoa</taxon>
        <taxon>Nematoda</taxon>
        <taxon>Chromadorea</taxon>
        <taxon>Rhabditida</taxon>
        <taxon>Rhabditina</taxon>
        <taxon>Rhabditomorpha</taxon>
        <taxon>Rhabditoidea</taxon>
        <taxon>Rhabditidae</taxon>
        <taxon>Mesorhabditinae</taxon>
        <taxon>Mesorhabditis</taxon>
    </lineage>
</organism>
<protein>
    <recommendedName>
        <fullName evidence="4">ribonuclease Z</fullName>
        <ecNumber evidence="4">3.1.26.11</ecNumber>
    </recommendedName>
</protein>
<evidence type="ECO:0000313" key="12">
    <source>
        <dbReference type="Proteomes" id="UP000887575"/>
    </source>
</evidence>
<feature type="domain" description="Metallo-beta-lactamase" evidence="11">
    <location>
        <begin position="525"/>
        <end position="760"/>
    </location>
</feature>
<dbReference type="GO" id="GO:0005739">
    <property type="term" value="C:mitochondrion"/>
    <property type="evidence" value="ECO:0007669"/>
    <property type="project" value="TreeGrafter"/>
</dbReference>
<dbReference type="CDD" id="cd07718">
    <property type="entry name" value="RNaseZ_ELAC1_ELAC2-C-term-like_MBL-fold"/>
    <property type="match status" value="1"/>
</dbReference>
<dbReference type="WBParaSite" id="MBELARI_LOCUS5469">
    <property type="protein sequence ID" value="MBELARI_LOCUS5469"/>
    <property type="gene ID" value="MBELARI_LOCUS5469"/>
</dbReference>
<dbReference type="GO" id="GO:0042781">
    <property type="term" value="F:3'-tRNA processing endoribonuclease activity"/>
    <property type="evidence" value="ECO:0007669"/>
    <property type="project" value="UniProtKB-EC"/>
</dbReference>
<dbReference type="Proteomes" id="UP000887575">
    <property type="component" value="Unassembled WGS sequence"/>
</dbReference>
<evidence type="ECO:0000256" key="1">
    <source>
        <dbReference type="ARBA" id="ARBA00000402"/>
    </source>
</evidence>
<keyword evidence="10" id="KW-0862">Zinc</keyword>
<dbReference type="AlphaFoldDB" id="A0AAF3FEL5"/>
<dbReference type="SMART" id="SM00849">
    <property type="entry name" value="Lactamase_B"/>
    <property type="match status" value="1"/>
</dbReference>
<dbReference type="InterPro" id="IPR047151">
    <property type="entry name" value="RNZ2-like"/>
</dbReference>
<dbReference type="InterPro" id="IPR001279">
    <property type="entry name" value="Metallo-B-lactamas"/>
</dbReference>
<keyword evidence="5" id="KW-0819">tRNA processing</keyword>
<dbReference type="Gene3D" id="3.60.15.10">
    <property type="entry name" value="Ribonuclease Z/Hydroxyacylglutathione hydrolase-like"/>
    <property type="match status" value="2"/>
</dbReference>
<dbReference type="PANTHER" id="PTHR12553:SF49">
    <property type="entry name" value="ZINC PHOSPHODIESTERASE ELAC PROTEIN 2"/>
    <property type="match status" value="1"/>
</dbReference>
<evidence type="ECO:0000256" key="6">
    <source>
        <dbReference type="ARBA" id="ARBA00022722"/>
    </source>
</evidence>
<keyword evidence="6" id="KW-0540">Nuclease</keyword>
<evidence type="ECO:0000256" key="4">
    <source>
        <dbReference type="ARBA" id="ARBA00012477"/>
    </source>
</evidence>
<evidence type="ECO:0000256" key="7">
    <source>
        <dbReference type="ARBA" id="ARBA00022723"/>
    </source>
</evidence>
<evidence type="ECO:0000256" key="3">
    <source>
        <dbReference type="ARBA" id="ARBA00007823"/>
    </source>
</evidence>
<dbReference type="InterPro" id="IPR036866">
    <property type="entry name" value="RibonucZ/Hydroxyglut_hydro"/>
</dbReference>
<comment type="catalytic activity">
    <reaction evidence="1">
        <text>Endonucleolytic cleavage of RNA, removing extra 3' nucleotides from tRNA precursor, generating 3' termini of tRNAs. A 3'-hydroxy group is left at the tRNA terminus and a 5'-phosphoryl group is left at the trailer molecule.</text>
        <dbReference type="EC" id="3.1.26.11"/>
    </reaction>
</comment>
<dbReference type="GO" id="GO:1990180">
    <property type="term" value="P:mitochondrial tRNA 3'-end processing"/>
    <property type="evidence" value="ECO:0007669"/>
    <property type="project" value="TreeGrafter"/>
</dbReference>